<dbReference type="Proteomes" id="UP000503483">
    <property type="component" value="Chromosome"/>
</dbReference>
<dbReference type="AlphaFoldDB" id="A0A6M8ET97"/>
<keyword evidence="2" id="KW-1185">Reference proteome</keyword>
<accession>A0A6M8ET97</accession>
<protein>
    <submittedName>
        <fullName evidence="1">Uncharacterized protein</fullName>
    </submittedName>
</protein>
<dbReference type="KEGG" id="paco:AACT_0547"/>
<evidence type="ECO:0000313" key="2">
    <source>
        <dbReference type="Proteomes" id="UP000503483"/>
    </source>
</evidence>
<reference evidence="1 2" key="1">
    <citation type="submission" date="2019-08" db="EMBL/GenBank/DDBJ databases">
        <title>Complete genome sequence of Arcobacter acticola.</title>
        <authorList>
            <person name="Miller W."/>
        </authorList>
    </citation>
    <scope>NUCLEOTIDE SEQUENCE [LARGE SCALE GENOMIC DNA]</scope>
    <source>
        <strain evidence="1 2">KCTC 52212</strain>
    </source>
</reference>
<dbReference type="RefSeq" id="WP_172124770.1">
    <property type="nucleotide sequence ID" value="NZ_CP042652.1"/>
</dbReference>
<organism evidence="1 2">
    <name type="scientific">Arcobacter acticola</name>
    <dbReference type="NCBI Taxonomy" id="1849015"/>
    <lineage>
        <taxon>Bacteria</taxon>
        <taxon>Pseudomonadati</taxon>
        <taxon>Campylobacterota</taxon>
        <taxon>Epsilonproteobacteria</taxon>
        <taxon>Campylobacterales</taxon>
        <taxon>Arcobacteraceae</taxon>
        <taxon>Arcobacter</taxon>
    </lineage>
</organism>
<name>A0A6M8ET97_9BACT</name>
<evidence type="ECO:0000313" key="1">
    <source>
        <dbReference type="EMBL" id="QKE27755.1"/>
    </source>
</evidence>
<proteinExistence type="predicted"/>
<dbReference type="EMBL" id="CP042652">
    <property type="protein sequence ID" value="QKE27755.1"/>
    <property type="molecule type" value="Genomic_DNA"/>
</dbReference>
<gene>
    <name evidence="1" type="ORF">AACT_0547</name>
</gene>
<sequence>MRKKLLVLAFFVIFMFLGIMALKDSMPEPKNERVYTILQKHMPYTLEKRVGGYSIVSNETGVKEKPPAKDLFLRLEQLEQQWGKEFLKLENNTLIILDKDKNKVDKIDLKTNEEINWVKEYFSF</sequence>